<feature type="domain" description="Disabled homolog 2-interacting protein C-terminal" evidence="1">
    <location>
        <begin position="1"/>
        <end position="50"/>
    </location>
</feature>
<proteinExistence type="predicted"/>
<evidence type="ECO:0000259" key="1">
    <source>
        <dbReference type="Pfam" id="PF12004"/>
    </source>
</evidence>
<dbReference type="EMBL" id="CAJDYZ010009409">
    <property type="protein sequence ID" value="CAD1476487.1"/>
    <property type="molecule type" value="Genomic_DNA"/>
</dbReference>
<sequence length="88" mass="9660">LISVEEELRREQQKMSAALSYKQRVIDAQEQQIAALDAANSRLMTSNTKLLSALSTLKQRYKSSQSSTEAAALLQNIADIGELKSSSC</sequence>
<dbReference type="Proteomes" id="UP000752696">
    <property type="component" value="Unassembled WGS sequence"/>
</dbReference>
<dbReference type="AlphaFoldDB" id="A0A6V7H9B4"/>
<name>A0A6V7H9B4_9HYME</name>
<gene>
    <name evidence="2" type="ORF">MHI_LOCUS648225</name>
</gene>
<protein>
    <recommendedName>
        <fullName evidence="1">Disabled homolog 2-interacting protein C-terminal domain-containing protein</fullName>
    </recommendedName>
</protein>
<accession>A0A6V7H9B4</accession>
<evidence type="ECO:0000313" key="3">
    <source>
        <dbReference type="Proteomes" id="UP000752696"/>
    </source>
</evidence>
<keyword evidence="3" id="KW-1185">Reference proteome</keyword>
<comment type="caution">
    <text evidence="2">The sequence shown here is derived from an EMBL/GenBank/DDBJ whole genome shotgun (WGS) entry which is preliminary data.</text>
</comment>
<dbReference type="OrthoDB" id="7422370at2759"/>
<evidence type="ECO:0000313" key="2">
    <source>
        <dbReference type="EMBL" id="CAD1476487.1"/>
    </source>
</evidence>
<dbReference type="InterPro" id="IPR021887">
    <property type="entry name" value="DAB2P_C"/>
</dbReference>
<reference evidence="2" key="1">
    <citation type="submission" date="2020-07" db="EMBL/GenBank/DDBJ databases">
        <authorList>
            <person name="Nazaruddin N."/>
        </authorList>
    </citation>
    <scope>NUCLEOTIDE SEQUENCE</scope>
</reference>
<organism evidence="2 3">
    <name type="scientific">Heterotrigona itama</name>
    <dbReference type="NCBI Taxonomy" id="395501"/>
    <lineage>
        <taxon>Eukaryota</taxon>
        <taxon>Metazoa</taxon>
        <taxon>Ecdysozoa</taxon>
        <taxon>Arthropoda</taxon>
        <taxon>Hexapoda</taxon>
        <taxon>Insecta</taxon>
        <taxon>Pterygota</taxon>
        <taxon>Neoptera</taxon>
        <taxon>Endopterygota</taxon>
        <taxon>Hymenoptera</taxon>
        <taxon>Apocrita</taxon>
        <taxon>Aculeata</taxon>
        <taxon>Apoidea</taxon>
        <taxon>Anthophila</taxon>
        <taxon>Apidae</taxon>
        <taxon>Heterotrigona</taxon>
    </lineage>
</organism>
<feature type="non-terminal residue" evidence="2">
    <location>
        <position position="1"/>
    </location>
</feature>
<dbReference type="Pfam" id="PF12004">
    <property type="entry name" value="DAB2P_C"/>
    <property type="match status" value="1"/>
</dbReference>